<gene>
    <name evidence="1" type="ORF">VF08_03450</name>
</gene>
<reference evidence="1 2" key="1">
    <citation type="submission" date="2015-02" db="EMBL/GenBank/DDBJ databases">
        <title>Nostoc linckia genome annotation.</title>
        <authorList>
            <person name="Zhou Z."/>
        </authorList>
    </citation>
    <scope>NUCLEOTIDE SEQUENCE [LARGE SCALE GENOMIC DNA]</scope>
    <source>
        <strain evidence="2">z8</strain>
    </source>
</reference>
<evidence type="ECO:0000313" key="2">
    <source>
        <dbReference type="Proteomes" id="UP000222310"/>
    </source>
</evidence>
<comment type="caution">
    <text evidence="1">The sequence shown here is derived from an EMBL/GenBank/DDBJ whole genome shotgun (WGS) entry which is preliminary data.</text>
</comment>
<dbReference type="RefSeq" id="WP_099066587.1">
    <property type="nucleotide sequence ID" value="NZ_LAHD01000005.1"/>
</dbReference>
<dbReference type="EMBL" id="LAHD01000005">
    <property type="protein sequence ID" value="PHK06801.1"/>
    <property type="molecule type" value="Genomic_DNA"/>
</dbReference>
<proteinExistence type="predicted"/>
<organism evidence="1 2">
    <name type="scientific">Nostoc linckia z8</name>
    <dbReference type="NCBI Taxonomy" id="1628746"/>
    <lineage>
        <taxon>Bacteria</taxon>
        <taxon>Bacillati</taxon>
        <taxon>Cyanobacteriota</taxon>
        <taxon>Cyanophyceae</taxon>
        <taxon>Nostocales</taxon>
        <taxon>Nostocaceae</taxon>
        <taxon>Nostoc</taxon>
    </lineage>
</organism>
<evidence type="ECO:0000313" key="1">
    <source>
        <dbReference type="EMBL" id="PHK06801.1"/>
    </source>
</evidence>
<dbReference type="GeneID" id="57094360"/>
<name>A0A9Q5ZGH2_NOSLI</name>
<accession>A0A9Q5ZGH2</accession>
<dbReference type="AlphaFoldDB" id="A0A9Q5ZGH2"/>
<dbReference type="Proteomes" id="UP000222310">
    <property type="component" value="Unassembled WGS sequence"/>
</dbReference>
<protein>
    <submittedName>
        <fullName evidence="1">Uncharacterized protein</fullName>
    </submittedName>
</protein>
<sequence>MAWANFEEMNIATGDILESQPYNASLRYFFVVVVDKESIQMLCYVPENNPGYNLFVESLMFPILQENYRVLTGEEKDKITRGILAAICYKRNLLAADVELYKNLNEVVSISSALDIQKNKRIKLIQKSQAT</sequence>